<name>A0A059A145_EUCGR</name>
<organism evidence="1">
    <name type="scientific">Eucalyptus grandis</name>
    <name type="common">Flooded gum</name>
    <dbReference type="NCBI Taxonomy" id="71139"/>
    <lineage>
        <taxon>Eukaryota</taxon>
        <taxon>Viridiplantae</taxon>
        <taxon>Streptophyta</taxon>
        <taxon>Embryophyta</taxon>
        <taxon>Tracheophyta</taxon>
        <taxon>Spermatophyta</taxon>
        <taxon>Magnoliopsida</taxon>
        <taxon>eudicotyledons</taxon>
        <taxon>Gunneridae</taxon>
        <taxon>Pentapetalae</taxon>
        <taxon>rosids</taxon>
        <taxon>malvids</taxon>
        <taxon>Myrtales</taxon>
        <taxon>Myrtaceae</taxon>
        <taxon>Myrtoideae</taxon>
        <taxon>Eucalypteae</taxon>
        <taxon>Eucalyptus</taxon>
    </lineage>
</organism>
<protein>
    <submittedName>
        <fullName evidence="1">Uncharacterized protein</fullName>
    </submittedName>
</protein>
<dbReference type="InParanoid" id="A0A059A145"/>
<reference evidence="1" key="1">
    <citation type="submission" date="2013-07" db="EMBL/GenBank/DDBJ databases">
        <title>The genome of Eucalyptus grandis.</title>
        <authorList>
            <person name="Schmutz J."/>
            <person name="Hayes R."/>
            <person name="Myburg A."/>
            <person name="Tuskan G."/>
            <person name="Grattapaglia D."/>
            <person name="Rokhsar D.S."/>
        </authorList>
    </citation>
    <scope>NUCLEOTIDE SEQUENCE</scope>
    <source>
        <tissue evidence="1">Leaf extractions</tissue>
    </source>
</reference>
<dbReference type="AlphaFoldDB" id="A0A059A145"/>
<dbReference type="Gramene" id="KCW47513">
    <property type="protein sequence ID" value="KCW47513"/>
    <property type="gene ID" value="EUGRSUZ_K01279"/>
</dbReference>
<sequence>MQMSLLLPMLEHNGICFQPVIQARISNFRHNGHTRIGTCKQHRVKTTGNTERRKRCELDRKWKTHPHEIHENQFRLQNL</sequence>
<gene>
    <name evidence="1" type="ORF">EUGRSUZ_K01279</name>
</gene>
<evidence type="ECO:0000313" key="1">
    <source>
        <dbReference type="EMBL" id="KCW47513.1"/>
    </source>
</evidence>
<proteinExistence type="predicted"/>
<dbReference type="EMBL" id="KK198763">
    <property type="protein sequence ID" value="KCW47513.1"/>
    <property type="molecule type" value="Genomic_DNA"/>
</dbReference>
<accession>A0A059A145</accession>